<name>A0A518EUE5_9BACT</name>
<protein>
    <recommendedName>
        <fullName evidence="3">Cell division protein FtsQ</fullName>
    </recommendedName>
</protein>
<dbReference type="EMBL" id="CP036434">
    <property type="protein sequence ID" value="QDV07668.1"/>
    <property type="molecule type" value="Genomic_DNA"/>
</dbReference>
<sequence>MWVPLLILFGGLIVGLNALQRDARERGVARIDVTRYRLMAQSQWLSAAWTDELERILVEVRSLPVDDPEQLAAFAQEVADLPFVAEVGAYTVQWPDGLILPMRLREPVACIRTGGRDFLPVAADGTVLGGYTYAPHEAYGGWLPTLGPHGVVEKEQGLLEPGDKIEVPEVLAALAVADSMWAYMGVEDLRRLGRVVIDASAQDAPVLDRAATALKPARLPGGVKIDLEEGRRIFFGRPPIPIHSGELPVGYKWAHIRNALEAMEAAGRPWALLDVRFDEPIQLTRVEVEEIVERSQKGSEGSTSER</sequence>
<reference evidence="1 2" key="1">
    <citation type="submission" date="2019-02" db="EMBL/GenBank/DDBJ databases">
        <title>Deep-cultivation of Planctomycetes and their phenomic and genomic characterization uncovers novel biology.</title>
        <authorList>
            <person name="Wiegand S."/>
            <person name="Jogler M."/>
            <person name="Boedeker C."/>
            <person name="Pinto D."/>
            <person name="Vollmers J."/>
            <person name="Rivas-Marin E."/>
            <person name="Kohn T."/>
            <person name="Peeters S.H."/>
            <person name="Heuer A."/>
            <person name="Rast P."/>
            <person name="Oberbeckmann S."/>
            <person name="Bunk B."/>
            <person name="Jeske O."/>
            <person name="Meyerdierks A."/>
            <person name="Storesund J.E."/>
            <person name="Kallscheuer N."/>
            <person name="Luecker S."/>
            <person name="Lage O.M."/>
            <person name="Pohl T."/>
            <person name="Merkel B.J."/>
            <person name="Hornburger P."/>
            <person name="Mueller R.-W."/>
            <person name="Bruemmer F."/>
            <person name="Labrenz M."/>
            <person name="Spormann A.M."/>
            <person name="Op den Camp H."/>
            <person name="Overmann J."/>
            <person name="Amann R."/>
            <person name="Jetten M.S.M."/>
            <person name="Mascher T."/>
            <person name="Medema M.H."/>
            <person name="Devos D.P."/>
            <person name="Kaster A.-K."/>
            <person name="Ovreas L."/>
            <person name="Rohde M."/>
            <person name="Galperin M.Y."/>
            <person name="Jogler C."/>
        </authorList>
    </citation>
    <scope>NUCLEOTIDE SEQUENCE [LARGE SCALE GENOMIC DNA]</scope>
    <source>
        <strain evidence="1 2">Poly30</strain>
    </source>
</reference>
<organism evidence="1 2">
    <name type="scientific">Saltatorellus ferox</name>
    <dbReference type="NCBI Taxonomy" id="2528018"/>
    <lineage>
        <taxon>Bacteria</taxon>
        <taxon>Pseudomonadati</taxon>
        <taxon>Planctomycetota</taxon>
        <taxon>Planctomycetia</taxon>
        <taxon>Planctomycetia incertae sedis</taxon>
        <taxon>Saltatorellus</taxon>
    </lineage>
</organism>
<gene>
    <name evidence="1" type="ORF">Poly30_31960</name>
</gene>
<proteinExistence type="predicted"/>
<dbReference type="RefSeq" id="WP_145198948.1">
    <property type="nucleotide sequence ID" value="NZ_CP036434.1"/>
</dbReference>
<accession>A0A518EUE5</accession>
<evidence type="ECO:0000313" key="1">
    <source>
        <dbReference type="EMBL" id="QDV07668.1"/>
    </source>
</evidence>
<dbReference type="Proteomes" id="UP000320390">
    <property type="component" value="Chromosome"/>
</dbReference>
<keyword evidence="2" id="KW-1185">Reference proteome</keyword>
<dbReference type="AlphaFoldDB" id="A0A518EUE5"/>
<evidence type="ECO:0000313" key="2">
    <source>
        <dbReference type="Proteomes" id="UP000320390"/>
    </source>
</evidence>
<evidence type="ECO:0008006" key="3">
    <source>
        <dbReference type="Google" id="ProtNLM"/>
    </source>
</evidence>
<dbReference type="OrthoDB" id="287075at2"/>